<keyword evidence="4 7" id="KW-0812">Transmembrane</keyword>
<keyword evidence="6 7" id="KW-0472">Membrane</keyword>
<dbReference type="InterPro" id="IPR049278">
    <property type="entry name" value="MS_channel_C"/>
</dbReference>
<feature type="transmembrane region" description="Helical" evidence="7">
    <location>
        <begin position="187"/>
        <end position="208"/>
    </location>
</feature>
<dbReference type="Gene3D" id="3.30.70.100">
    <property type="match status" value="1"/>
</dbReference>
<feature type="domain" description="Mechanosensitive ion channel MscS" evidence="8">
    <location>
        <begin position="271"/>
        <end position="336"/>
    </location>
</feature>
<keyword evidence="11" id="KW-1185">Reference proteome</keyword>
<evidence type="ECO:0000256" key="7">
    <source>
        <dbReference type="SAM" id="Phobius"/>
    </source>
</evidence>
<dbReference type="InterPro" id="IPR011066">
    <property type="entry name" value="MscS_channel_C_sf"/>
</dbReference>
<feature type="transmembrane region" description="Helical" evidence="7">
    <location>
        <begin position="84"/>
        <end position="102"/>
    </location>
</feature>
<gene>
    <name evidence="10" type="ORF">AACH11_05800</name>
</gene>
<dbReference type="Pfam" id="PF21082">
    <property type="entry name" value="MS_channel_3rd"/>
    <property type="match status" value="1"/>
</dbReference>
<evidence type="ECO:0000256" key="1">
    <source>
        <dbReference type="ARBA" id="ARBA00004651"/>
    </source>
</evidence>
<feature type="transmembrane region" description="Helical" evidence="7">
    <location>
        <begin position="108"/>
        <end position="127"/>
    </location>
</feature>
<evidence type="ECO:0000313" key="11">
    <source>
        <dbReference type="Proteomes" id="UP001368500"/>
    </source>
</evidence>
<dbReference type="SUPFAM" id="SSF50182">
    <property type="entry name" value="Sm-like ribonucleoproteins"/>
    <property type="match status" value="1"/>
</dbReference>
<dbReference type="Gene3D" id="2.30.30.60">
    <property type="match status" value="1"/>
</dbReference>
<evidence type="ECO:0000256" key="5">
    <source>
        <dbReference type="ARBA" id="ARBA00022989"/>
    </source>
</evidence>
<comment type="subcellular location">
    <subcellularLocation>
        <location evidence="1">Cell membrane</location>
        <topology evidence="1">Multi-pass membrane protein</topology>
    </subcellularLocation>
</comment>
<feature type="domain" description="Mechanosensitive ion channel MscS C-terminal" evidence="9">
    <location>
        <begin position="345"/>
        <end position="428"/>
    </location>
</feature>
<protein>
    <submittedName>
        <fullName evidence="10">Mechanosensitive ion channel domain-containing protein</fullName>
    </submittedName>
</protein>
<feature type="transmembrane region" description="Helical" evidence="7">
    <location>
        <begin position="229"/>
        <end position="253"/>
    </location>
</feature>
<dbReference type="PANTHER" id="PTHR30347">
    <property type="entry name" value="POTASSIUM CHANNEL RELATED"/>
    <property type="match status" value="1"/>
</dbReference>
<accession>A0ABU9B775</accession>
<dbReference type="EMBL" id="JBBUTF010000004">
    <property type="protein sequence ID" value="MEK8025471.1"/>
    <property type="molecule type" value="Genomic_DNA"/>
</dbReference>
<comment type="similarity">
    <text evidence="2">Belongs to the MscS (TC 1.A.23) family.</text>
</comment>
<keyword evidence="5 7" id="KW-1133">Transmembrane helix</keyword>
<dbReference type="SUPFAM" id="SSF82861">
    <property type="entry name" value="Mechanosensitive channel protein MscS (YggB), transmembrane region"/>
    <property type="match status" value="1"/>
</dbReference>
<dbReference type="PANTHER" id="PTHR30347:SF1">
    <property type="entry name" value="MECHANOSENSITIVE CHANNEL MSCK"/>
    <property type="match status" value="1"/>
</dbReference>
<dbReference type="InterPro" id="IPR011014">
    <property type="entry name" value="MscS_channel_TM-2"/>
</dbReference>
<sequence length="449" mass="47041">MNVLDRLSRLVTELLSVSSLTGLAILAVCLLVSGLLVHRLSRLRAADVAAQTAADEASGAAPRGPAGAPHVESILLGERGLDGVLFPAAALGLAALARVFIGDLVAPAVFRLAIPLLLSLTVIRGTVRVLHAAFPASRLVRYLERTVSWLVWAALVLWLTELLAPTLEALESVSWKIGGSPVSLRSLLEGALTAIVVLLAMLWLSASIESRLLRAEAVNLSVRKMAANAVRALLLVIGVLVAMSAAGIPLGALSVLGGAIGVGLGFGLQKLAANYVSGFVILAERSLRIGDVVKVDGFEGRISDITTRYTVLRAPNGRESIVPNELLITQRVENCSFADTKVALTTVVEIAYGSDLEALTPVLQAAIAAVPRVLQDPGPAVLLSGFGANGLQLTCAYWIADLDRGEGGVKDGVNRAILRTLDRQGIEIPYPQQVVRAAPGSEAALKHLP</sequence>
<evidence type="ECO:0000256" key="3">
    <source>
        <dbReference type="ARBA" id="ARBA00022475"/>
    </source>
</evidence>
<comment type="caution">
    <text evidence="10">The sequence shown here is derived from an EMBL/GenBank/DDBJ whole genome shotgun (WGS) entry which is preliminary data.</text>
</comment>
<evidence type="ECO:0000256" key="4">
    <source>
        <dbReference type="ARBA" id="ARBA00022692"/>
    </source>
</evidence>
<feature type="transmembrane region" description="Helical" evidence="7">
    <location>
        <begin position="14"/>
        <end position="37"/>
    </location>
</feature>
<dbReference type="Proteomes" id="UP001368500">
    <property type="component" value="Unassembled WGS sequence"/>
</dbReference>
<proteinExistence type="inferred from homology"/>
<keyword evidence="3" id="KW-1003">Cell membrane</keyword>
<evidence type="ECO:0000256" key="6">
    <source>
        <dbReference type="ARBA" id="ARBA00023136"/>
    </source>
</evidence>
<feature type="transmembrane region" description="Helical" evidence="7">
    <location>
        <begin position="147"/>
        <end position="167"/>
    </location>
</feature>
<evidence type="ECO:0000259" key="8">
    <source>
        <dbReference type="Pfam" id="PF00924"/>
    </source>
</evidence>
<dbReference type="InterPro" id="IPR010920">
    <property type="entry name" value="LSM_dom_sf"/>
</dbReference>
<dbReference type="InterPro" id="IPR023408">
    <property type="entry name" value="MscS_beta-dom_sf"/>
</dbReference>
<evidence type="ECO:0000256" key="2">
    <source>
        <dbReference type="ARBA" id="ARBA00008017"/>
    </source>
</evidence>
<dbReference type="Gene3D" id="1.10.287.1260">
    <property type="match status" value="1"/>
</dbReference>
<dbReference type="Pfam" id="PF00924">
    <property type="entry name" value="MS_channel_2nd"/>
    <property type="match status" value="1"/>
</dbReference>
<evidence type="ECO:0000313" key="10">
    <source>
        <dbReference type="EMBL" id="MEK8025471.1"/>
    </source>
</evidence>
<organism evidence="10 11">
    <name type="scientific">Pseudaquabacterium rugosum</name>
    <dbReference type="NCBI Taxonomy" id="2984194"/>
    <lineage>
        <taxon>Bacteria</taxon>
        <taxon>Pseudomonadati</taxon>
        <taxon>Pseudomonadota</taxon>
        <taxon>Betaproteobacteria</taxon>
        <taxon>Burkholderiales</taxon>
        <taxon>Sphaerotilaceae</taxon>
        <taxon>Pseudaquabacterium</taxon>
    </lineage>
</organism>
<reference evidence="10 11" key="1">
    <citation type="submission" date="2024-04" db="EMBL/GenBank/DDBJ databases">
        <title>Novel species of the genus Ideonella isolated from streams.</title>
        <authorList>
            <person name="Lu H."/>
        </authorList>
    </citation>
    <scope>NUCLEOTIDE SEQUENCE [LARGE SCALE GENOMIC DNA]</scope>
    <source>
        <strain evidence="10 11">BYS139W</strain>
    </source>
</reference>
<name>A0ABU9B775_9BURK</name>
<dbReference type="InterPro" id="IPR006685">
    <property type="entry name" value="MscS_channel_2nd"/>
</dbReference>
<dbReference type="RefSeq" id="WP_341373246.1">
    <property type="nucleotide sequence ID" value="NZ_JBBUTF010000004.1"/>
</dbReference>
<dbReference type="SUPFAM" id="SSF82689">
    <property type="entry name" value="Mechanosensitive channel protein MscS (YggB), C-terminal domain"/>
    <property type="match status" value="1"/>
</dbReference>
<evidence type="ECO:0000259" key="9">
    <source>
        <dbReference type="Pfam" id="PF21082"/>
    </source>
</evidence>
<dbReference type="InterPro" id="IPR052702">
    <property type="entry name" value="MscS-like_channel"/>
</dbReference>